<reference evidence="2" key="1">
    <citation type="submission" date="2022-11" db="UniProtKB">
        <authorList>
            <consortium name="WormBaseParasite"/>
        </authorList>
    </citation>
    <scope>IDENTIFICATION</scope>
</reference>
<name>A0A914ZA94_9BILA</name>
<dbReference type="AlphaFoldDB" id="A0A914ZA94"/>
<proteinExistence type="predicted"/>
<protein>
    <submittedName>
        <fullName evidence="2">Uncharacterized protein</fullName>
    </submittedName>
</protein>
<organism evidence="1 2">
    <name type="scientific">Panagrolaimus superbus</name>
    <dbReference type="NCBI Taxonomy" id="310955"/>
    <lineage>
        <taxon>Eukaryota</taxon>
        <taxon>Metazoa</taxon>
        <taxon>Ecdysozoa</taxon>
        <taxon>Nematoda</taxon>
        <taxon>Chromadorea</taxon>
        <taxon>Rhabditida</taxon>
        <taxon>Tylenchina</taxon>
        <taxon>Panagrolaimomorpha</taxon>
        <taxon>Panagrolaimoidea</taxon>
        <taxon>Panagrolaimidae</taxon>
        <taxon>Panagrolaimus</taxon>
    </lineage>
</organism>
<evidence type="ECO:0000313" key="1">
    <source>
        <dbReference type="Proteomes" id="UP000887577"/>
    </source>
</evidence>
<accession>A0A914ZA94</accession>
<dbReference type="Proteomes" id="UP000887577">
    <property type="component" value="Unplaced"/>
</dbReference>
<keyword evidence="1" id="KW-1185">Reference proteome</keyword>
<dbReference type="WBParaSite" id="PSU_v2.g717.t1">
    <property type="protein sequence ID" value="PSU_v2.g717.t1"/>
    <property type="gene ID" value="PSU_v2.g717"/>
</dbReference>
<evidence type="ECO:0000313" key="2">
    <source>
        <dbReference type="WBParaSite" id="PSU_v2.g717.t1"/>
    </source>
</evidence>
<sequence length="377" mass="43603">MKVIVLDESKEISYFGDCKLQSNGVDKCLKLQMLDKDPQEILISSYDQIYICKNNFLCVFDKESNNNAVIIVFSTNESCAQIFNAIIKAKSRHPQLRNDPVNEEQMFKDGFYTPLIKQISKNYSVQKLSSNNVSYNDSDGENDEILEKNSNVSLLNEPAPKNSSSDIIYDIVEHLQNGELLKKIIIFTSNERNKCYEYFYHHKRGHCYRCIKCLEQNKDTVIKAIIHEDGSKSFNFNTAEEHVCEPIDYLPENYQSSLIVKPSNFELFQRKISGKMKQLLRIYDSYDRNISYEFSFDSYQRTFYCSKCKSHGTTLSARFIQYNGSNAIELGFSQHRCQSKKYTDETLSHDTSTSETKFSIDQIETSGTSFGESFNEQ</sequence>